<comment type="caution">
    <text evidence="1">The sequence shown here is derived from an EMBL/GenBank/DDBJ whole genome shotgun (WGS) entry which is preliminary data.</text>
</comment>
<accession>A0A255XVA9</accession>
<dbReference type="Proteomes" id="UP000216361">
    <property type="component" value="Unassembled WGS sequence"/>
</dbReference>
<sequence length="60" mass="6535">MQKLVGRIIQPERFLMNLSLTAMGNRISQEKMPVVTTAVTSPLIVRAFTTLATSMGLAVT</sequence>
<organism evidence="1 2">
    <name type="scientific">Elstera cyanobacteriorum</name>
    <dbReference type="NCBI Taxonomy" id="2022747"/>
    <lineage>
        <taxon>Bacteria</taxon>
        <taxon>Pseudomonadati</taxon>
        <taxon>Pseudomonadota</taxon>
        <taxon>Alphaproteobacteria</taxon>
        <taxon>Rhodospirillales</taxon>
        <taxon>Rhodospirillaceae</taxon>
        <taxon>Elstera</taxon>
    </lineage>
</organism>
<name>A0A255XVA9_9PROT</name>
<dbReference type="EMBL" id="NOXS01000025">
    <property type="protein sequence ID" value="OYQ20908.1"/>
    <property type="molecule type" value="Genomic_DNA"/>
</dbReference>
<reference evidence="1 2" key="1">
    <citation type="submission" date="2017-07" db="EMBL/GenBank/DDBJ databases">
        <title>Elstera cyanobacteriorum sp. nov., a novel bacterium isolated from cyanobacterial aggregates in a eutrophic lake.</title>
        <authorList>
            <person name="Cai H."/>
        </authorList>
    </citation>
    <scope>NUCLEOTIDE SEQUENCE [LARGE SCALE GENOMIC DNA]</scope>
    <source>
        <strain evidence="1 2">TH019</strain>
    </source>
</reference>
<gene>
    <name evidence="1" type="ORF">CHR90_02930</name>
</gene>
<dbReference type="AlphaFoldDB" id="A0A255XVA9"/>
<protein>
    <submittedName>
        <fullName evidence="1">Uncharacterized protein</fullName>
    </submittedName>
</protein>
<keyword evidence="2" id="KW-1185">Reference proteome</keyword>
<evidence type="ECO:0000313" key="1">
    <source>
        <dbReference type="EMBL" id="OYQ20908.1"/>
    </source>
</evidence>
<evidence type="ECO:0000313" key="2">
    <source>
        <dbReference type="Proteomes" id="UP000216361"/>
    </source>
</evidence>
<proteinExistence type="predicted"/>